<dbReference type="InterPro" id="IPR027417">
    <property type="entry name" value="P-loop_NTPase"/>
</dbReference>
<accession>I2PX43</accession>
<evidence type="ECO:0000256" key="3">
    <source>
        <dbReference type="ARBA" id="ARBA00022475"/>
    </source>
</evidence>
<keyword evidence="4 7" id="KW-0812">Transmembrane</keyword>
<dbReference type="STRING" id="596152.DesU5LDRAFT_0391"/>
<dbReference type="Pfam" id="PF02534">
    <property type="entry name" value="T4SS-DNA_transf"/>
    <property type="match status" value="1"/>
</dbReference>
<keyword evidence="3" id="KW-1003">Cell membrane</keyword>
<dbReference type="PANTHER" id="PTHR37937:SF1">
    <property type="entry name" value="CONJUGATIVE TRANSFER: DNA TRANSPORT"/>
    <property type="match status" value="1"/>
</dbReference>
<gene>
    <name evidence="8" type="ORF">DesU5LDRAFT_0391</name>
</gene>
<dbReference type="InterPro" id="IPR003688">
    <property type="entry name" value="TraG/VirD4"/>
</dbReference>
<reference evidence="8" key="1">
    <citation type="submission" date="2011-11" db="EMBL/GenBank/DDBJ databases">
        <title>Improved High-Quality Draft sequence of Desulfovibrio sp. U5L.</title>
        <authorList>
            <consortium name="US DOE Joint Genome Institute"/>
            <person name="Lucas S."/>
            <person name="Han J."/>
            <person name="Lapidus A."/>
            <person name="Cheng J.-F."/>
            <person name="Goodwin L."/>
            <person name="Pitluck S."/>
            <person name="Peters L."/>
            <person name="Ovchinnikova G."/>
            <person name="Held B."/>
            <person name="Detter J.C."/>
            <person name="Han C."/>
            <person name="Tapia R."/>
            <person name="Land M."/>
            <person name="Hauser L."/>
            <person name="Kyrpides N."/>
            <person name="Ivanova N."/>
            <person name="Pagani I."/>
            <person name="Gabster J."/>
            <person name="Walker C."/>
            <person name="Stolyar S."/>
            <person name="Stahl D."/>
            <person name="Arkin A."/>
            <person name="Dehal P."/>
            <person name="Hazen T."/>
            <person name="Woyke T."/>
        </authorList>
    </citation>
    <scope>NUCLEOTIDE SEQUENCE [LARGE SCALE GENOMIC DNA]</scope>
    <source>
        <strain evidence="8">U5L</strain>
    </source>
</reference>
<comment type="subcellular location">
    <subcellularLocation>
        <location evidence="1">Cell membrane</location>
        <topology evidence="1">Multi-pass membrane protein</topology>
    </subcellularLocation>
</comment>
<dbReference type="InterPro" id="IPR051539">
    <property type="entry name" value="T4SS-coupling_protein"/>
</dbReference>
<dbReference type="HOGENOM" id="CLU_012039_0_0_7"/>
<evidence type="ECO:0000313" key="8">
    <source>
        <dbReference type="EMBL" id="EIG52099.1"/>
    </source>
</evidence>
<feature type="transmembrane region" description="Helical" evidence="7">
    <location>
        <begin position="22"/>
        <end position="39"/>
    </location>
</feature>
<dbReference type="GO" id="GO:0005886">
    <property type="term" value="C:plasma membrane"/>
    <property type="evidence" value="ECO:0007669"/>
    <property type="project" value="UniProtKB-SubCell"/>
</dbReference>
<organism evidence="8">
    <name type="scientific">Desulfovibrio sp. U5L</name>
    <dbReference type="NCBI Taxonomy" id="596152"/>
    <lineage>
        <taxon>Bacteria</taxon>
        <taxon>Pseudomonadati</taxon>
        <taxon>Thermodesulfobacteriota</taxon>
        <taxon>Desulfovibrionia</taxon>
        <taxon>Desulfovibrionales</taxon>
        <taxon>Desulfovibrionaceae</taxon>
        <taxon>Desulfovibrio</taxon>
    </lineage>
</organism>
<comment type="similarity">
    <text evidence="2">Belongs to the VirD4/TraG family.</text>
</comment>
<name>I2PX43_9BACT</name>
<dbReference type="EMBL" id="JH600068">
    <property type="protein sequence ID" value="EIG52099.1"/>
    <property type="molecule type" value="Genomic_DNA"/>
</dbReference>
<sequence>MNNDVVQYGLGGSKIRRRSLRWGYLFFMVVLALASMSRATQLVASHFGHQAALGQPWGQALGVIWYAPWKILSWHQWGAEHEAVRQAESQAQMLFLVPQFVVLGFALLGMRKPKAGKDIHGSAHWATEQEIQEMGLLDGRGVYLGGWVKRFEGISALYRRLCGYASETQRYLRHNGPEHVLLYAPTRSGKGVGVILPTLLSFPDSVVVLDIKGENWALTSGWRQSQGQKVLRFDPSDAGGGSVSFNPLDEVRLDTLLAIPDVQNIATMVVDPEGKGLQDHWSKAGFAFIAGALLHCLVMVRHREKRTATLHDLGTMLADESRSIDDLFAEMLKTDHAAKVKECFPKDPTGGDEIHTFIASSAREMLNKAPNEASGVVSTALVNLALYRDPVVALNTSMSDFRVQDLMNHEAPVNLYLVMSPADVNRLRPLIRLILNLIISRICEKMEFVNGVQVKAKRGLLLLLDEFTSIGKMEIVNKSIAYTAGYGINYLIVIQNIEQLNDTYGKENGIKGNCHVRVAYAPNTLETARELSEMTGKTTVVSEKTSLSGPRSGHLKNASVSLSETARPLLTSDECLRLPGLQKKGDRVVKAGDVLIFVAGRSAIYGRQILYFLDPVFSKRVKVPAPAKSDSLCPAVAGQVAKPAIQTEQPEAESGYAAYLKKQDKQVESA</sequence>
<dbReference type="CDD" id="cd01127">
    <property type="entry name" value="TrwB_TraG_TraD_VirD4"/>
    <property type="match status" value="2"/>
</dbReference>
<evidence type="ECO:0000256" key="5">
    <source>
        <dbReference type="ARBA" id="ARBA00022989"/>
    </source>
</evidence>
<dbReference type="Gene3D" id="3.40.50.300">
    <property type="entry name" value="P-loop containing nucleotide triphosphate hydrolases"/>
    <property type="match status" value="1"/>
</dbReference>
<evidence type="ECO:0000256" key="4">
    <source>
        <dbReference type="ARBA" id="ARBA00022692"/>
    </source>
</evidence>
<protein>
    <submittedName>
        <fullName evidence="8">Type IV secretory pathway, VirD4 component</fullName>
    </submittedName>
</protein>
<dbReference type="OrthoDB" id="9759295at2"/>
<evidence type="ECO:0000256" key="2">
    <source>
        <dbReference type="ARBA" id="ARBA00008806"/>
    </source>
</evidence>
<evidence type="ECO:0000256" key="6">
    <source>
        <dbReference type="ARBA" id="ARBA00023136"/>
    </source>
</evidence>
<dbReference type="PANTHER" id="PTHR37937">
    <property type="entry name" value="CONJUGATIVE TRANSFER: DNA TRANSPORT"/>
    <property type="match status" value="1"/>
</dbReference>
<evidence type="ECO:0000256" key="1">
    <source>
        <dbReference type="ARBA" id="ARBA00004651"/>
    </source>
</evidence>
<dbReference type="eggNOG" id="COG3505">
    <property type="taxonomic scope" value="Bacteria"/>
</dbReference>
<proteinExistence type="inferred from homology"/>
<evidence type="ECO:0000256" key="7">
    <source>
        <dbReference type="SAM" id="Phobius"/>
    </source>
</evidence>
<keyword evidence="5 7" id="KW-1133">Transmembrane helix</keyword>
<dbReference type="AlphaFoldDB" id="I2PX43"/>
<keyword evidence="6 7" id="KW-0472">Membrane</keyword>
<dbReference type="SUPFAM" id="SSF52540">
    <property type="entry name" value="P-loop containing nucleoside triphosphate hydrolases"/>
    <property type="match status" value="1"/>
</dbReference>
<dbReference type="NCBIfam" id="NF010453">
    <property type="entry name" value="PRK13880.1"/>
    <property type="match status" value="1"/>
</dbReference>